<evidence type="ECO:0000256" key="1">
    <source>
        <dbReference type="ARBA" id="ARBA00004196"/>
    </source>
</evidence>
<keyword evidence="8" id="KW-1185">Reference proteome</keyword>
<evidence type="ECO:0000256" key="3">
    <source>
        <dbReference type="ARBA" id="ARBA00022968"/>
    </source>
</evidence>
<dbReference type="Pfam" id="PF08534">
    <property type="entry name" value="Redoxin"/>
    <property type="match status" value="1"/>
</dbReference>
<proteinExistence type="predicted"/>
<reference evidence="7 8" key="2">
    <citation type="journal article" date="2022" name="Arch. Microbiol.">
        <title>Rhodococcus pseudokoreensis sp. nov. isolated from the rhizosphere of young M26 apple rootstocks.</title>
        <authorList>
            <person name="Kampfer P."/>
            <person name="Glaeser S.P."/>
            <person name="Blom J."/>
            <person name="Wolf J."/>
            <person name="Benning S."/>
            <person name="Schloter M."/>
            <person name="Neumann-Schaal M."/>
        </authorList>
    </citation>
    <scope>NUCLEOTIDE SEQUENCE [LARGE SCALE GENOMIC DNA]</scope>
    <source>
        <strain evidence="7 8">R79</strain>
    </source>
</reference>
<protein>
    <submittedName>
        <fullName evidence="7">TlpA family protein disulfide reductase</fullName>
    </submittedName>
</protein>
<dbReference type="PROSITE" id="PS00194">
    <property type="entry name" value="THIOREDOXIN_1"/>
    <property type="match status" value="1"/>
</dbReference>
<dbReference type="SUPFAM" id="SSF52833">
    <property type="entry name" value="Thioredoxin-like"/>
    <property type="match status" value="1"/>
</dbReference>
<keyword evidence="7" id="KW-0614">Plasmid</keyword>
<evidence type="ECO:0000256" key="2">
    <source>
        <dbReference type="ARBA" id="ARBA00022748"/>
    </source>
</evidence>
<dbReference type="InterPro" id="IPR036249">
    <property type="entry name" value="Thioredoxin-like_sf"/>
</dbReference>
<dbReference type="InterPro" id="IPR013740">
    <property type="entry name" value="Redoxin"/>
</dbReference>
<dbReference type="Proteomes" id="UP000662986">
    <property type="component" value="Plasmid unnamed4"/>
</dbReference>
<geneLocation type="plasmid" evidence="7 8">
    <name>unnamed4</name>
</geneLocation>
<sequence>MRAGGRWLVFFLAVIVVLIVAIWPRSESADAPSTSGTGAANAVSNSEVDAPELARLAAAAALKCPTPSSAPSGDGNLARVMASCLGSTKQVDLGAALGAEPTLINLWASWCGPCREEIPVLDAYSNEPGALRVVGIDVQDNPAAALGLLTELGAHYPSFADTGAVQKALPAPPVLPLSFLVQRDGSVDRIVTPPVFSDPAQIRAAISDTLR</sequence>
<name>A0A974VY04_9NOCA</name>
<keyword evidence="5" id="KW-0676">Redox-active center</keyword>
<reference evidence="7 8" key="1">
    <citation type="journal article" date="2021" name="Microbiol. Resour. Announc.">
        <title>Complete Genome Sequences of Two Rhodococcus sp. Strains with Large and Linear Chromosomes, Isolated from Apple Rhizosphere.</title>
        <authorList>
            <person name="Benning S."/>
            <person name="Brugnone N."/>
            <person name="Siani R."/>
            <person name="Kublik S."/>
            <person name="Schloter M."/>
            <person name="Rad V."/>
        </authorList>
    </citation>
    <scope>NUCLEOTIDE SEQUENCE [LARGE SCALE GENOMIC DNA]</scope>
    <source>
        <strain evidence="7 8">R79</strain>
    </source>
</reference>
<dbReference type="EMBL" id="CP070615">
    <property type="protein sequence ID" value="QSE87695.1"/>
    <property type="molecule type" value="Genomic_DNA"/>
</dbReference>
<keyword evidence="2" id="KW-0201">Cytochrome c-type biogenesis</keyword>
<dbReference type="PROSITE" id="PS51352">
    <property type="entry name" value="THIOREDOXIN_2"/>
    <property type="match status" value="1"/>
</dbReference>
<feature type="domain" description="Thioredoxin" evidence="6">
    <location>
        <begin position="58"/>
        <end position="211"/>
    </location>
</feature>
<keyword evidence="3" id="KW-0812">Transmembrane</keyword>
<dbReference type="InterPro" id="IPR017937">
    <property type="entry name" value="Thioredoxin_CS"/>
</dbReference>
<dbReference type="PANTHER" id="PTHR42852">
    <property type="entry name" value="THIOL:DISULFIDE INTERCHANGE PROTEIN DSBE"/>
    <property type="match status" value="1"/>
</dbReference>
<gene>
    <name evidence="7" type="ORF">JWS13_03350</name>
</gene>
<dbReference type="CDD" id="cd02966">
    <property type="entry name" value="TlpA_like_family"/>
    <property type="match status" value="1"/>
</dbReference>
<dbReference type="Gene3D" id="3.40.30.10">
    <property type="entry name" value="Glutaredoxin"/>
    <property type="match status" value="1"/>
</dbReference>
<evidence type="ECO:0000313" key="7">
    <source>
        <dbReference type="EMBL" id="QSE87695.1"/>
    </source>
</evidence>
<evidence type="ECO:0000256" key="5">
    <source>
        <dbReference type="ARBA" id="ARBA00023284"/>
    </source>
</evidence>
<dbReference type="InterPro" id="IPR013766">
    <property type="entry name" value="Thioredoxin_domain"/>
</dbReference>
<accession>A0A974VY04</accession>
<keyword evidence="3" id="KW-0735">Signal-anchor</keyword>
<dbReference type="InterPro" id="IPR050553">
    <property type="entry name" value="Thioredoxin_ResA/DsbE_sf"/>
</dbReference>
<dbReference type="PANTHER" id="PTHR42852:SF6">
    <property type="entry name" value="THIOL:DISULFIDE INTERCHANGE PROTEIN DSBE"/>
    <property type="match status" value="1"/>
</dbReference>
<organism evidence="7 8">
    <name type="scientific">Rhodococcus pseudokoreensis</name>
    <dbReference type="NCBI Taxonomy" id="2811421"/>
    <lineage>
        <taxon>Bacteria</taxon>
        <taxon>Bacillati</taxon>
        <taxon>Actinomycetota</taxon>
        <taxon>Actinomycetes</taxon>
        <taxon>Mycobacteriales</taxon>
        <taxon>Nocardiaceae</taxon>
        <taxon>Rhodococcus</taxon>
    </lineage>
</organism>
<comment type="subcellular location">
    <subcellularLocation>
        <location evidence="1">Cell envelope</location>
    </subcellularLocation>
</comment>
<dbReference type="RefSeq" id="WP_206004472.1">
    <property type="nucleotide sequence ID" value="NZ_CP070615.1"/>
</dbReference>
<evidence type="ECO:0000313" key="8">
    <source>
        <dbReference type="Proteomes" id="UP000662986"/>
    </source>
</evidence>
<keyword evidence="4" id="KW-1015">Disulfide bond</keyword>
<evidence type="ECO:0000259" key="6">
    <source>
        <dbReference type="PROSITE" id="PS51352"/>
    </source>
</evidence>
<evidence type="ECO:0000256" key="4">
    <source>
        <dbReference type="ARBA" id="ARBA00023157"/>
    </source>
</evidence>